<dbReference type="InterPro" id="IPR004360">
    <property type="entry name" value="Glyas_Fos-R_dOase_dom"/>
</dbReference>
<keyword evidence="3" id="KW-1185">Reference proteome</keyword>
<evidence type="ECO:0000313" key="3">
    <source>
        <dbReference type="Proteomes" id="UP001595847"/>
    </source>
</evidence>
<dbReference type="RefSeq" id="WP_378531337.1">
    <property type="nucleotide sequence ID" value="NZ_JBHSBH010000005.1"/>
</dbReference>
<feature type="domain" description="VOC" evidence="1">
    <location>
        <begin position="5"/>
        <end position="125"/>
    </location>
</feature>
<dbReference type="CDD" id="cd06587">
    <property type="entry name" value="VOC"/>
    <property type="match status" value="1"/>
</dbReference>
<protein>
    <submittedName>
        <fullName evidence="2">VOC family protein</fullName>
    </submittedName>
</protein>
<evidence type="ECO:0000259" key="1">
    <source>
        <dbReference type="PROSITE" id="PS51819"/>
    </source>
</evidence>
<dbReference type="InterPro" id="IPR037523">
    <property type="entry name" value="VOC_core"/>
</dbReference>
<sequence>MFANSNAFSGFSVDDIAAARKFYSETLGLRVSSPSEEYESLALHLAGGANVFVYPKKDHVPATFTVLNFPVPDIDAAVAELAERGVEFERPEGFDIDETGVYRGGGPLIAWFTDPAGNVLSVLQE</sequence>
<dbReference type="Proteomes" id="UP001595847">
    <property type="component" value="Unassembled WGS sequence"/>
</dbReference>
<organism evidence="2 3">
    <name type="scientific">Nocardiopsis sediminis</name>
    <dbReference type="NCBI Taxonomy" id="1778267"/>
    <lineage>
        <taxon>Bacteria</taxon>
        <taxon>Bacillati</taxon>
        <taxon>Actinomycetota</taxon>
        <taxon>Actinomycetes</taxon>
        <taxon>Streptosporangiales</taxon>
        <taxon>Nocardiopsidaceae</taxon>
        <taxon>Nocardiopsis</taxon>
    </lineage>
</organism>
<name>A0ABV8FI67_9ACTN</name>
<dbReference type="InterPro" id="IPR029068">
    <property type="entry name" value="Glyas_Bleomycin-R_OHBP_Dase"/>
</dbReference>
<dbReference type="SUPFAM" id="SSF54593">
    <property type="entry name" value="Glyoxalase/Bleomycin resistance protein/Dihydroxybiphenyl dioxygenase"/>
    <property type="match status" value="1"/>
</dbReference>
<evidence type="ECO:0000313" key="2">
    <source>
        <dbReference type="EMBL" id="MFC3995825.1"/>
    </source>
</evidence>
<reference evidence="3" key="1">
    <citation type="journal article" date="2019" name="Int. J. Syst. Evol. Microbiol.">
        <title>The Global Catalogue of Microorganisms (GCM) 10K type strain sequencing project: providing services to taxonomists for standard genome sequencing and annotation.</title>
        <authorList>
            <consortium name="The Broad Institute Genomics Platform"/>
            <consortium name="The Broad Institute Genome Sequencing Center for Infectious Disease"/>
            <person name="Wu L."/>
            <person name="Ma J."/>
        </authorList>
    </citation>
    <scope>NUCLEOTIDE SEQUENCE [LARGE SCALE GENOMIC DNA]</scope>
    <source>
        <strain evidence="3">TBRC 1826</strain>
    </source>
</reference>
<dbReference type="EMBL" id="JBHSBH010000005">
    <property type="protein sequence ID" value="MFC3995825.1"/>
    <property type="molecule type" value="Genomic_DNA"/>
</dbReference>
<comment type="caution">
    <text evidence="2">The sequence shown here is derived from an EMBL/GenBank/DDBJ whole genome shotgun (WGS) entry which is preliminary data.</text>
</comment>
<dbReference type="PROSITE" id="PS51819">
    <property type="entry name" value="VOC"/>
    <property type="match status" value="1"/>
</dbReference>
<gene>
    <name evidence="2" type="ORF">ACFOVU_07860</name>
</gene>
<accession>A0ABV8FI67</accession>
<dbReference type="Gene3D" id="3.10.180.10">
    <property type="entry name" value="2,3-Dihydroxybiphenyl 1,2-Dioxygenase, domain 1"/>
    <property type="match status" value="1"/>
</dbReference>
<proteinExistence type="predicted"/>
<dbReference type="Pfam" id="PF00903">
    <property type="entry name" value="Glyoxalase"/>
    <property type="match status" value="1"/>
</dbReference>